<dbReference type="EMBL" id="SACO01000002">
    <property type="protein sequence ID" value="RVU06959.1"/>
    <property type="molecule type" value="Genomic_DNA"/>
</dbReference>
<name>A0A437NAK4_9SPHN</name>
<evidence type="ECO:0000256" key="1">
    <source>
        <dbReference type="ARBA" id="ARBA00001974"/>
    </source>
</evidence>
<keyword evidence="4 5" id="KW-0274">FAD</keyword>
<gene>
    <name evidence="8" type="ORF">EOE18_03095</name>
</gene>
<keyword evidence="9" id="KW-1185">Reference proteome</keyword>
<dbReference type="Gene3D" id="3.30.560.10">
    <property type="entry name" value="Glucose Oxidase, domain 3"/>
    <property type="match status" value="1"/>
</dbReference>
<dbReference type="SUPFAM" id="SSF51905">
    <property type="entry name" value="FAD/NAD(P)-binding domain"/>
    <property type="match status" value="1"/>
</dbReference>
<dbReference type="PANTHER" id="PTHR11552">
    <property type="entry name" value="GLUCOSE-METHANOL-CHOLINE GMC OXIDOREDUCTASE"/>
    <property type="match status" value="1"/>
</dbReference>
<proteinExistence type="inferred from homology"/>
<dbReference type="AlphaFoldDB" id="A0A437NAK4"/>
<evidence type="ECO:0000259" key="7">
    <source>
        <dbReference type="PROSITE" id="PS00623"/>
    </source>
</evidence>
<dbReference type="GO" id="GO:0016614">
    <property type="term" value="F:oxidoreductase activity, acting on CH-OH group of donors"/>
    <property type="evidence" value="ECO:0007669"/>
    <property type="project" value="InterPro"/>
</dbReference>
<evidence type="ECO:0000256" key="2">
    <source>
        <dbReference type="ARBA" id="ARBA00010790"/>
    </source>
</evidence>
<dbReference type="RefSeq" id="WP_127706124.1">
    <property type="nucleotide sequence ID" value="NZ_SACO01000002.1"/>
</dbReference>
<feature type="domain" description="Glucose-methanol-choline oxidoreductase N-terminal" evidence="7">
    <location>
        <begin position="79"/>
        <end position="102"/>
    </location>
</feature>
<dbReference type="InterPro" id="IPR000172">
    <property type="entry name" value="GMC_OxRdtase_N"/>
</dbReference>
<comment type="similarity">
    <text evidence="2 6">Belongs to the GMC oxidoreductase family.</text>
</comment>
<evidence type="ECO:0000313" key="8">
    <source>
        <dbReference type="EMBL" id="RVU06959.1"/>
    </source>
</evidence>
<dbReference type="PIRSF" id="PIRSF000137">
    <property type="entry name" value="Alcohol_oxidase"/>
    <property type="match status" value="1"/>
</dbReference>
<dbReference type="InterPro" id="IPR007867">
    <property type="entry name" value="GMC_OxRtase_C"/>
</dbReference>
<evidence type="ECO:0000256" key="3">
    <source>
        <dbReference type="ARBA" id="ARBA00022630"/>
    </source>
</evidence>
<organism evidence="8 9">
    <name type="scientific">Novosphingobium umbonatum</name>
    <dbReference type="NCBI Taxonomy" id="1908524"/>
    <lineage>
        <taxon>Bacteria</taxon>
        <taxon>Pseudomonadati</taxon>
        <taxon>Pseudomonadota</taxon>
        <taxon>Alphaproteobacteria</taxon>
        <taxon>Sphingomonadales</taxon>
        <taxon>Sphingomonadaceae</taxon>
        <taxon>Novosphingobium</taxon>
    </lineage>
</organism>
<feature type="binding site" evidence="5">
    <location>
        <position position="215"/>
    </location>
    <ligand>
        <name>FAD</name>
        <dbReference type="ChEBI" id="CHEBI:57692"/>
    </ligand>
</feature>
<dbReference type="InterPro" id="IPR036188">
    <property type="entry name" value="FAD/NAD-bd_sf"/>
</dbReference>
<dbReference type="Proteomes" id="UP000282837">
    <property type="component" value="Unassembled WGS sequence"/>
</dbReference>
<dbReference type="PROSITE" id="PS00623">
    <property type="entry name" value="GMC_OXRED_1"/>
    <property type="match status" value="1"/>
</dbReference>
<dbReference type="Pfam" id="PF00732">
    <property type="entry name" value="GMC_oxred_N"/>
    <property type="match status" value="1"/>
</dbReference>
<dbReference type="PANTHER" id="PTHR11552:SF147">
    <property type="entry name" value="CHOLINE DEHYDROGENASE, MITOCHONDRIAL"/>
    <property type="match status" value="1"/>
</dbReference>
<dbReference type="OrthoDB" id="9785276at2"/>
<dbReference type="Pfam" id="PF05199">
    <property type="entry name" value="GMC_oxred_C"/>
    <property type="match status" value="1"/>
</dbReference>
<dbReference type="SUPFAM" id="SSF54373">
    <property type="entry name" value="FAD-linked reductases, C-terminal domain"/>
    <property type="match status" value="1"/>
</dbReference>
<sequence>MTYDYIIVGAGSAGCVLADRLSADGTKQVLLLEAGGRNDSPLISMPRGMAKIWMQAKYYWPFPVKPQPKRPAGETWFYGKGLGGSSAVNGTWYYRGQPKDYDSWGQAGWNWAEIERCYSELEAYQGANGYAERGKGGKLEVIASTDASPLTQSLMQAGREFGLDVLDDVNTPAKAGIGLSQMTVDRRGQRVTAYTAFLRDAARRRNLTIRTDALVQRVVIEHGRATGVAVIEGGQERIIKAQEVILSAGVLTSPKLLQLSGIGPADLLARHGITPLVDNPAVGANMSEHMMVSLSWRLHGMAGHNREFRGWRLYANALRYFLTGTGLMARLVPDVSAMVPVMAEGDWPDVQIGIAPFSMQTSAEDKPEAGRGTTEDQPGITMVGFYLRPHSRGRVEITGPDAATPPQVDAAWLDDPRDKEAALAMVKTIRAFARTPALAPYVGEETVPGPAVQSDEDLAEALWWMLSTGLHGTGTCRMGEAGQNSVVDAQLRVHGVEGLRVVDCSVMPTPISGNTNGPAMAVAWRAAEIILQG</sequence>
<evidence type="ECO:0000313" key="9">
    <source>
        <dbReference type="Proteomes" id="UP000282837"/>
    </source>
</evidence>
<evidence type="ECO:0000256" key="4">
    <source>
        <dbReference type="ARBA" id="ARBA00022827"/>
    </source>
</evidence>
<accession>A0A437NAK4</accession>
<protein>
    <submittedName>
        <fullName evidence="8">FAD-dependent oxidoreductase</fullName>
    </submittedName>
</protein>
<keyword evidence="3 6" id="KW-0285">Flavoprotein</keyword>
<evidence type="ECO:0000256" key="5">
    <source>
        <dbReference type="PIRSR" id="PIRSR000137-2"/>
    </source>
</evidence>
<reference evidence="8 9" key="1">
    <citation type="submission" date="2019-01" db="EMBL/GenBank/DDBJ databases">
        <authorList>
            <person name="Chen W.-M."/>
        </authorList>
    </citation>
    <scope>NUCLEOTIDE SEQUENCE [LARGE SCALE GENOMIC DNA]</scope>
    <source>
        <strain evidence="8 9">FSY-9</strain>
    </source>
</reference>
<comment type="caution">
    <text evidence="8">The sequence shown here is derived from an EMBL/GenBank/DDBJ whole genome shotgun (WGS) entry which is preliminary data.</text>
</comment>
<comment type="cofactor">
    <cofactor evidence="1 5">
        <name>FAD</name>
        <dbReference type="ChEBI" id="CHEBI:57692"/>
    </cofactor>
</comment>
<dbReference type="GO" id="GO:0050660">
    <property type="term" value="F:flavin adenine dinucleotide binding"/>
    <property type="evidence" value="ECO:0007669"/>
    <property type="project" value="InterPro"/>
</dbReference>
<dbReference type="InterPro" id="IPR012132">
    <property type="entry name" value="GMC_OxRdtase"/>
</dbReference>
<dbReference type="Gene3D" id="3.50.50.60">
    <property type="entry name" value="FAD/NAD(P)-binding domain"/>
    <property type="match status" value="1"/>
</dbReference>
<evidence type="ECO:0000256" key="6">
    <source>
        <dbReference type="RuleBase" id="RU003968"/>
    </source>
</evidence>